<dbReference type="KEGG" id="sdr:SCD_n01066"/>
<evidence type="ECO:0000313" key="2">
    <source>
        <dbReference type="Proteomes" id="UP000015559"/>
    </source>
</evidence>
<sequence>MAKSQMLLATGVEGTKVYYVKPEMASRKDDVVGFHLLTIGPDGKRHTSMIVGDCSSPSIMIWFFDGKEVRQHGKTKVGEPLALGVNYACNTARRSP</sequence>
<reference evidence="1 2" key="1">
    <citation type="journal article" date="2012" name="Appl. Environ. Microbiol.">
        <title>Draft genome sequence of a psychrotolerant sulfur-oxidizing bacterium, Sulfuricella denitrificans skB26, and proteomic insights into cold adaptation.</title>
        <authorList>
            <person name="Watanabe T."/>
            <person name="Kojima H."/>
            <person name="Fukui M."/>
        </authorList>
    </citation>
    <scope>NUCLEOTIDE SEQUENCE [LARGE SCALE GENOMIC DNA]</scope>
    <source>
        <strain evidence="2">skB26</strain>
    </source>
</reference>
<dbReference type="AlphaFoldDB" id="S6B2K0"/>
<keyword evidence="2" id="KW-1185">Reference proteome</keyword>
<dbReference type="STRING" id="1163617.SCD_n01066"/>
<protein>
    <submittedName>
        <fullName evidence="1">Uncharacterized protein</fullName>
    </submittedName>
</protein>
<proteinExistence type="predicted"/>
<evidence type="ECO:0000313" key="1">
    <source>
        <dbReference type="EMBL" id="BAN34902.1"/>
    </source>
</evidence>
<accession>S6B2K0</accession>
<name>S6B2K0_SULDS</name>
<gene>
    <name evidence="1" type="ORF">SCD_n01066</name>
</gene>
<dbReference type="HOGENOM" id="CLU_2358609_0_0_4"/>
<organism evidence="1 2">
    <name type="scientific">Sulfuricella denitrificans (strain DSM 22764 / NBRC 105220 / skB26)</name>
    <dbReference type="NCBI Taxonomy" id="1163617"/>
    <lineage>
        <taxon>Bacteria</taxon>
        <taxon>Pseudomonadati</taxon>
        <taxon>Pseudomonadota</taxon>
        <taxon>Betaproteobacteria</taxon>
        <taxon>Nitrosomonadales</taxon>
        <taxon>Sulfuricellaceae</taxon>
        <taxon>Sulfuricella</taxon>
    </lineage>
</organism>
<dbReference type="Proteomes" id="UP000015559">
    <property type="component" value="Chromosome"/>
</dbReference>
<dbReference type="EMBL" id="AP013066">
    <property type="protein sequence ID" value="BAN34902.1"/>
    <property type="molecule type" value="Genomic_DNA"/>
</dbReference>